<proteinExistence type="predicted"/>
<keyword evidence="4" id="KW-1185">Reference proteome</keyword>
<dbReference type="InterPro" id="IPR036609">
    <property type="entry name" value="LCCL_sf"/>
</dbReference>
<evidence type="ECO:0000313" key="4">
    <source>
        <dbReference type="Proteomes" id="UP000001784"/>
    </source>
</evidence>
<dbReference type="HOGENOM" id="CLU_1170185_0_0_7"/>
<feature type="chain" id="PRO_5002626213" evidence="1">
    <location>
        <begin position="27"/>
        <end position="237"/>
    </location>
</feature>
<dbReference type="KEGG" id="sfu:Sfum_1023"/>
<feature type="domain" description="LCCL" evidence="2">
    <location>
        <begin position="60"/>
        <end position="122"/>
    </location>
</feature>
<sequence length="237" mass="24695" precursor="true">MRKATLALGVFVLSAFLLIGHSTLEAQNVLPDPGTLNQMENVAPGTTMFFNVTGKTTGGSLWGTDYYTTDSSLAMAAVHSGAIRNGQTGVVKVIFYPGRAQYAGSTRYGVTSSSWGSYELSFAVEAAEGVKPVAGNAVMPNPGTLKNVPGAAPGQVMLFEVTGTGSGGSVWGSKMYTTDSDLGMVAVHAGVLKAGETGVVKVTFRPGQTKYVGSTKNGVKSSNWGSYDLSFEIERVK</sequence>
<dbReference type="InterPro" id="IPR004043">
    <property type="entry name" value="LCCL"/>
</dbReference>
<dbReference type="PANTHER" id="PTHR31331:SF1">
    <property type="entry name" value="CYSTEINE RICH SECRETORY PROTEIN LCCL DOMAIN CONTAINING 2"/>
    <property type="match status" value="1"/>
</dbReference>
<dbReference type="SMART" id="SM00603">
    <property type="entry name" value="LCCL"/>
    <property type="match status" value="1"/>
</dbReference>
<dbReference type="eggNOG" id="ENOG50332YT">
    <property type="taxonomic scope" value="Bacteria"/>
</dbReference>
<keyword evidence="1" id="KW-0732">Signal</keyword>
<dbReference type="Proteomes" id="UP000001784">
    <property type="component" value="Chromosome"/>
</dbReference>
<dbReference type="AlphaFoldDB" id="A0LH15"/>
<name>A0LH15_SYNFM</name>
<dbReference type="InterPro" id="IPR051957">
    <property type="entry name" value="CRISP-LCCL_domain"/>
</dbReference>
<protein>
    <submittedName>
        <fullName evidence="3">LCCL domain protein</fullName>
    </submittedName>
</protein>
<dbReference type="SUPFAM" id="SSF69848">
    <property type="entry name" value="LCCL domain"/>
    <property type="match status" value="2"/>
</dbReference>
<dbReference type="STRING" id="335543.Sfum_1023"/>
<dbReference type="Gene3D" id="2.170.130.20">
    <property type="entry name" value="LCCL-like domain"/>
    <property type="match status" value="2"/>
</dbReference>
<organism evidence="3 4">
    <name type="scientific">Syntrophobacter fumaroxidans (strain DSM 10017 / MPOB)</name>
    <dbReference type="NCBI Taxonomy" id="335543"/>
    <lineage>
        <taxon>Bacteria</taxon>
        <taxon>Pseudomonadati</taxon>
        <taxon>Thermodesulfobacteriota</taxon>
        <taxon>Syntrophobacteria</taxon>
        <taxon>Syntrophobacterales</taxon>
        <taxon>Syntrophobacteraceae</taxon>
        <taxon>Syntrophobacter</taxon>
    </lineage>
</organism>
<accession>A0LH15</accession>
<reference evidence="3 4" key="1">
    <citation type="submission" date="2006-10" db="EMBL/GenBank/DDBJ databases">
        <title>Complete sequence of Syntrophobacter fumaroxidans MPOB.</title>
        <authorList>
            <consortium name="US DOE Joint Genome Institute"/>
            <person name="Copeland A."/>
            <person name="Lucas S."/>
            <person name="Lapidus A."/>
            <person name="Barry K."/>
            <person name="Detter J.C."/>
            <person name="Glavina del Rio T."/>
            <person name="Hammon N."/>
            <person name="Israni S."/>
            <person name="Pitluck S."/>
            <person name="Goltsman E.G."/>
            <person name="Martinez M."/>
            <person name="Schmutz J."/>
            <person name="Larimer F."/>
            <person name="Land M."/>
            <person name="Hauser L."/>
            <person name="Kyrpides N."/>
            <person name="Kim E."/>
            <person name="Boone D.R."/>
            <person name="Brockman F."/>
            <person name="Culley D."/>
            <person name="Ferry J."/>
            <person name="Gunsalus R."/>
            <person name="McInerney M.J."/>
            <person name="Morrison M."/>
            <person name="Plugge C."/>
            <person name="Rohlin L."/>
            <person name="Scholten J."/>
            <person name="Sieber J."/>
            <person name="Stams A.J.M."/>
            <person name="Worm P."/>
            <person name="Henstra A.M."/>
            <person name="Richardson P."/>
        </authorList>
    </citation>
    <scope>NUCLEOTIDE SEQUENCE [LARGE SCALE GENOMIC DNA]</scope>
    <source>
        <strain evidence="4">DSM 10017 / MPOB</strain>
    </source>
</reference>
<dbReference type="EMBL" id="CP000478">
    <property type="protein sequence ID" value="ABK16717.1"/>
    <property type="molecule type" value="Genomic_DNA"/>
</dbReference>
<dbReference type="Pfam" id="PF03815">
    <property type="entry name" value="LCCL"/>
    <property type="match status" value="2"/>
</dbReference>
<evidence type="ECO:0000259" key="2">
    <source>
        <dbReference type="PROSITE" id="PS50820"/>
    </source>
</evidence>
<feature type="domain" description="LCCL" evidence="2">
    <location>
        <begin position="169"/>
        <end position="231"/>
    </location>
</feature>
<dbReference type="PANTHER" id="PTHR31331">
    <property type="entry name" value="LCCL DOMAIN PROTEIN (AFU_ORTHOLOGUE AFUA_5G08630)"/>
    <property type="match status" value="1"/>
</dbReference>
<dbReference type="RefSeq" id="WP_011697888.1">
    <property type="nucleotide sequence ID" value="NC_008554.1"/>
</dbReference>
<evidence type="ECO:0000313" key="3">
    <source>
        <dbReference type="EMBL" id="ABK16717.1"/>
    </source>
</evidence>
<gene>
    <name evidence="3" type="ordered locus">Sfum_1023</name>
</gene>
<evidence type="ECO:0000256" key="1">
    <source>
        <dbReference type="SAM" id="SignalP"/>
    </source>
</evidence>
<dbReference type="PROSITE" id="PS50820">
    <property type="entry name" value="LCCL"/>
    <property type="match status" value="2"/>
</dbReference>
<feature type="signal peptide" evidence="1">
    <location>
        <begin position="1"/>
        <end position="26"/>
    </location>
</feature>
<dbReference type="InParanoid" id="A0LH15"/>